<evidence type="ECO:0000313" key="2">
    <source>
        <dbReference type="Proteomes" id="UP000670092"/>
    </source>
</evidence>
<organism evidence="1 2">
    <name type="scientific">Ajellomyces capsulatus</name>
    <name type="common">Darling's disease fungus</name>
    <name type="synonym">Histoplasma capsulatum</name>
    <dbReference type="NCBI Taxonomy" id="5037"/>
    <lineage>
        <taxon>Eukaryota</taxon>
        <taxon>Fungi</taxon>
        <taxon>Dikarya</taxon>
        <taxon>Ascomycota</taxon>
        <taxon>Pezizomycotina</taxon>
        <taxon>Eurotiomycetes</taxon>
        <taxon>Eurotiomycetidae</taxon>
        <taxon>Onygenales</taxon>
        <taxon>Ajellomycetaceae</taxon>
        <taxon>Histoplasma</taxon>
    </lineage>
</organism>
<dbReference type="VEuPathDB" id="FungiDB:I7I52_04600"/>
<sequence length="73" mass="8390">MSMGRKDQPKCSDRRLLYVDEIAHISHLTDYITIQTQLFSASGLLRSACQRLLARSVFEVGKRHRYPSSPPQQ</sequence>
<dbReference type="EMBL" id="JAEVHI010000004">
    <property type="protein sequence ID" value="KAG5293322.1"/>
    <property type="molecule type" value="Genomic_DNA"/>
</dbReference>
<dbReference type="AlphaFoldDB" id="A0A8H7YNR2"/>
<reference evidence="1 2" key="1">
    <citation type="submission" date="2021-01" db="EMBL/GenBank/DDBJ databases">
        <title>Chromosome-level genome assembly of a human fungal pathogen reveals clustering of transcriptionally co-regulated genes.</title>
        <authorList>
            <person name="Voorhies M."/>
            <person name="Cohen S."/>
            <person name="Shea T.P."/>
            <person name="Petrus S."/>
            <person name="Munoz J.F."/>
            <person name="Poplawski S."/>
            <person name="Goldman W.E."/>
            <person name="Michael T."/>
            <person name="Cuomo C.A."/>
            <person name="Sil A."/>
            <person name="Beyhan S."/>
        </authorList>
    </citation>
    <scope>NUCLEOTIDE SEQUENCE [LARGE SCALE GENOMIC DNA]</scope>
    <source>
        <strain evidence="1 2">G184AR</strain>
    </source>
</reference>
<evidence type="ECO:0000313" key="1">
    <source>
        <dbReference type="EMBL" id="KAG5293322.1"/>
    </source>
</evidence>
<proteinExistence type="predicted"/>
<dbReference type="Proteomes" id="UP000670092">
    <property type="component" value="Unassembled WGS sequence"/>
</dbReference>
<accession>A0A8H7YNR2</accession>
<gene>
    <name evidence="1" type="ORF">I7I52_04600</name>
</gene>
<comment type="caution">
    <text evidence="1">The sequence shown here is derived from an EMBL/GenBank/DDBJ whole genome shotgun (WGS) entry which is preliminary data.</text>
</comment>
<name>A0A8H7YNR2_AJECA</name>
<protein>
    <submittedName>
        <fullName evidence="1">Uncharacterized protein</fullName>
    </submittedName>
</protein>